<gene>
    <name evidence="12" type="ORF">UA08_08891</name>
</gene>
<dbReference type="GO" id="GO:0015031">
    <property type="term" value="P:protein transport"/>
    <property type="evidence" value="ECO:0007669"/>
    <property type="project" value="UniProtKB-KW"/>
</dbReference>
<dbReference type="GO" id="GO:0051082">
    <property type="term" value="F:unfolded protein binding"/>
    <property type="evidence" value="ECO:0007669"/>
    <property type="project" value="TreeGrafter"/>
</dbReference>
<feature type="transmembrane region" description="Helical" evidence="11">
    <location>
        <begin position="185"/>
        <end position="211"/>
    </location>
</feature>
<evidence type="ECO:0000256" key="5">
    <source>
        <dbReference type="ARBA" id="ARBA00022692"/>
    </source>
</evidence>
<feature type="transmembrane region" description="Helical" evidence="11">
    <location>
        <begin position="114"/>
        <end position="140"/>
    </location>
</feature>
<dbReference type="EMBL" id="LFMY01000017">
    <property type="protein sequence ID" value="OKL55781.1"/>
    <property type="molecule type" value="Genomic_DNA"/>
</dbReference>
<keyword evidence="5 11" id="KW-0812">Transmembrane</keyword>
<proteinExistence type="inferred from homology"/>
<keyword evidence="9 11" id="KW-0472">Membrane</keyword>
<keyword evidence="4" id="KW-0813">Transport</keyword>
<dbReference type="AlphaFoldDB" id="A0A225A5R1"/>
<dbReference type="Proteomes" id="UP000214365">
    <property type="component" value="Unassembled WGS sequence"/>
</dbReference>
<keyword evidence="8 11" id="KW-1133">Transmembrane helix</keyword>
<evidence type="ECO:0000256" key="11">
    <source>
        <dbReference type="SAM" id="Phobius"/>
    </source>
</evidence>
<feature type="transmembrane region" description="Helical" evidence="11">
    <location>
        <begin position="254"/>
        <end position="273"/>
    </location>
</feature>
<keyword evidence="10" id="KW-0961">Cell wall biogenesis/degradation</keyword>
<comment type="subcellular location">
    <subcellularLocation>
        <location evidence="1">Endoplasmic reticulum membrane</location>
        <topology evidence="1">Multi-pass membrane protein</topology>
    </subcellularLocation>
</comment>
<feature type="transmembrane region" description="Helical" evidence="11">
    <location>
        <begin position="223"/>
        <end position="242"/>
    </location>
</feature>
<reference evidence="12 13" key="1">
    <citation type="submission" date="2015-06" db="EMBL/GenBank/DDBJ databases">
        <title>Talaromyces atroroseus IBT 11181 draft genome.</title>
        <authorList>
            <person name="Rasmussen K.B."/>
            <person name="Rasmussen S."/>
            <person name="Petersen B."/>
            <person name="Sicheritz-Ponten T."/>
            <person name="Mortensen U.H."/>
            <person name="Thrane U."/>
        </authorList>
    </citation>
    <scope>NUCLEOTIDE SEQUENCE [LARGE SCALE GENOMIC DNA]</scope>
    <source>
        <strain evidence="12 13">IBT 11181</strain>
    </source>
</reference>
<dbReference type="GO" id="GO:0005789">
    <property type="term" value="C:endoplasmic reticulum membrane"/>
    <property type="evidence" value="ECO:0007669"/>
    <property type="project" value="UniProtKB-SubCell"/>
</dbReference>
<keyword evidence="13" id="KW-1185">Reference proteome</keyword>
<protein>
    <recommendedName>
        <fullName evidence="3">Chitin synthase export chaperone</fullName>
    </recommendedName>
</protein>
<name>A0A225A5R1_TALAT</name>
<dbReference type="PANTHER" id="PTHR35329:SF2">
    <property type="entry name" value="CHITIN SYNTHASE EXPORT CHAPERONE"/>
    <property type="match status" value="1"/>
</dbReference>
<evidence type="ECO:0000313" key="13">
    <source>
        <dbReference type="Proteomes" id="UP000214365"/>
    </source>
</evidence>
<evidence type="ECO:0000256" key="7">
    <source>
        <dbReference type="ARBA" id="ARBA00022927"/>
    </source>
</evidence>
<dbReference type="PANTHER" id="PTHR35329">
    <property type="entry name" value="CHITIN SYNTHASE EXPORT CHAPERONE"/>
    <property type="match status" value="1"/>
</dbReference>
<feature type="transmembrane region" description="Helical" evidence="11">
    <location>
        <begin position="152"/>
        <end position="173"/>
    </location>
</feature>
<dbReference type="STRING" id="1441469.A0A225A5R1"/>
<dbReference type="OrthoDB" id="2189463at2759"/>
<evidence type="ECO:0000256" key="1">
    <source>
        <dbReference type="ARBA" id="ARBA00004477"/>
    </source>
</evidence>
<keyword evidence="6" id="KW-0256">Endoplasmic reticulum</keyword>
<evidence type="ECO:0000256" key="6">
    <source>
        <dbReference type="ARBA" id="ARBA00022824"/>
    </source>
</evidence>
<evidence type="ECO:0000256" key="10">
    <source>
        <dbReference type="ARBA" id="ARBA00023316"/>
    </source>
</evidence>
<evidence type="ECO:0000256" key="2">
    <source>
        <dbReference type="ARBA" id="ARBA00009274"/>
    </source>
</evidence>
<accession>A0A225A5R1</accession>
<dbReference type="GO" id="GO:0006457">
    <property type="term" value="P:protein folding"/>
    <property type="evidence" value="ECO:0007669"/>
    <property type="project" value="TreeGrafter"/>
</dbReference>
<feature type="transmembrane region" description="Helical" evidence="11">
    <location>
        <begin position="85"/>
        <end position="102"/>
    </location>
</feature>
<dbReference type="GO" id="GO:0071555">
    <property type="term" value="P:cell wall organization"/>
    <property type="evidence" value="ECO:0007669"/>
    <property type="project" value="UniProtKB-KW"/>
</dbReference>
<dbReference type="RefSeq" id="XP_020115902.1">
    <property type="nucleotide sequence ID" value="XM_020263940.1"/>
</dbReference>
<dbReference type="GeneID" id="31008647"/>
<keyword evidence="7" id="KW-0653">Protein transport</keyword>
<evidence type="ECO:0000256" key="8">
    <source>
        <dbReference type="ARBA" id="ARBA00022989"/>
    </source>
</evidence>
<comment type="similarity">
    <text evidence="2">Belongs to the CHS7 family.</text>
</comment>
<organism evidence="12 13">
    <name type="scientific">Talaromyces atroroseus</name>
    <dbReference type="NCBI Taxonomy" id="1441469"/>
    <lineage>
        <taxon>Eukaryota</taxon>
        <taxon>Fungi</taxon>
        <taxon>Dikarya</taxon>
        <taxon>Ascomycota</taxon>
        <taxon>Pezizomycotina</taxon>
        <taxon>Eurotiomycetes</taxon>
        <taxon>Eurotiomycetidae</taxon>
        <taxon>Eurotiales</taxon>
        <taxon>Trichocomaceae</taxon>
        <taxon>Talaromyces</taxon>
        <taxon>Talaromyces sect. Trachyspermi</taxon>
    </lineage>
</organism>
<evidence type="ECO:0000256" key="3">
    <source>
        <dbReference type="ARBA" id="ARBA00018354"/>
    </source>
</evidence>
<evidence type="ECO:0000313" key="12">
    <source>
        <dbReference type="EMBL" id="OKL55781.1"/>
    </source>
</evidence>
<dbReference type="InterPro" id="IPR022057">
    <property type="entry name" value="Chs7"/>
</dbReference>
<evidence type="ECO:0000256" key="9">
    <source>
        <dbReference type="ARBA" id="ARBA00023136"/>
    </source>
</evidence>
<evidence type="ECO:0000256" key="4">
    <source>
        <dbReference type="ARBA" id="ARBA00022448"/>
    </source>
</evidence>
<feature type="transmembrane region" description="Helical" evidence="11">
    <location>
        <begin position="49"/>
        <end position="73"/>
    </location>
</feature>
<comment type="caution">
    <text evidence="12">The sequence shown here is derived from an EMBL/GenBank/DDBJ whole genome shotgun (WGS) entry which is preliminary data.</text>
</comment>
<dbReference type="Pfam" id="PF12271">
    <property type="entry name" value="Chs7"/>
    <property type="match status" value="1"/>
</dbReference>
<sequence>MSGITSLDSFCQTVPVPLCSLIGPDSSITGSPGILPNCYARNIDVGNTIIFQAASDFAHIGALVIIVIMILHVRSKFTAVGRKEILTFFYLFMILTVWSLVVDAGVVPPHSSPWPYFVAAQNGLVSACCTCLLVNGFVGFQLYEDGTKLSVWLLRASSAGMFVISFVVSLFTFKGWGGLEPSNPVGVFVVVYILNAIFLFIYVVMQLLLVYNTLEDRWPLGHIALGVFFFVAGQIVLYVFSGTVCNGTSHYLDGLFIGTLCNLFTVMMIYKYWDSITAEDLEFSVGVKRNNWEVKDIYEEDRRLTMYPDNGSEYAPSTHYRSSTFGGNHSGF</sequence>